<comment type="caution">
    <text evidence="2">The sequence shown here is derived from an EMBL/GenBank/DDBJ whole genome shotgun (WGS) entry which is preliminary data.</text>
</comment>
<evidence type="ECO:0000256" key="1">
    <source>
        <dbReference type="SAM" id="Phobius"/>
    </source>
</evidence>
<keyword evidence="3" id="KW-1185">Reference proteome</keyword>
<reference evidence="2 3" key="1">
    <citation type="submission" date="2019-03" db="EMBL/GenBank/DDBJ databases">
        <title>Genomic Encyclopedia of Type Strains, Phase IV (KMG-IV): sequencing the most valuable type-strain genomes for metagenomic binning, comparative biology and taxonomic classification.</title>
        <authorList>
            <person name="Goeker M."/>
        </authorList>
    </citation>
    <scope>NUCLEOTIDE SEQUENCE [LARGE SCALE GENOMIC DNA]</scope>
    <source>
        <strain evidence="2 3">DSM 24179</strain>
    </source>
</reference>
<evidence type="ECO:0000313" key="2">
    <source>
        <dbReference type="EMBL" id="TCO08358.1"/>
    </source>
</evidence>
<keyword evidence="1" id="KW-1133">Transmembrane helix</keyword>
<feature type="transmembrane region" description="Helical" evidence="1">
    <location>
        <begin position="167"/>
        <end position="187"/>
    </location>
</feature>
<evidence type="ECO:0008006" key="4">
    <source>
        <dbReference type="Google" id="ProtNLM"/>
    </source>
</evidence>
<feature type="transmembrane region" description="Helical" evidence="1">
    <location>
        <begin position="49"/>
        <end position="67"/>
    </location>
</feature>
<dbReference type="RefSeq" id="WP_132433646.1">
    <property type="nucleotide sequence ID" value="NZ_SLWK01000005.1"/>
</dbReference>
<sequence>MKISRKQNILVEKLLRLWVQKELLSEEKADELRADVEIKSLNWKRIARNLMGLSVLFMVIAFLHLVVDKWVLEIITRFFSLSSLFFMGLLAVLTILFVWLANIIYKRKQLTVISVEALLLLSIISFSGAVYYAVKAFDFEDFYKVLPVFITGCYSLVVASFFRSSLIWIVGLVGFSLWMTLETARLGNWGSTFLGMNLPLRWLVFSSLFLLMEKFIPTPSIFKTFFRITIQFWLIIFWVSLWLFALFGNYSSIESWDNASAVDLLPGGLLMAALAIIALIYGKKKSEKEWVWMGNLTLLVNLYTQFFLFLWHPLPPALFFFILALSLFILGRKAELIWGRK</sequence>
<organism evidence="2 3">
    <name type="scientific">Natronoflexus pectinivorans</name>
    <dbReference type="NCBI Taxonomy" id="682526"/>
    <lineage>
        <taxon>Bacteria</taxon>
        <taxon>Pseudomonadati</taxon>
        <taxon>Bacteroidota</taxon>
        <taxon>Bacteroidia</taxon>
        <taxon>Marinilabiliales</taxon>
        <taxon>Marinilabiliaceae</taxon>
        <taxon>Natronoflexus</taxon>
    </lineage>
</organism>
<feature type="transmembrane region" description="Helical" evidence="1">
    <location>
        <begin position="317"/>
        <end position="334"/>
    </location>
</feature>
<proteinExistence type="predicted"/>
<dbReference type="AlphaFoldDB" id="A0A4R2GIL2"/>
<accession>A0A4R2GIL2</accession>
<evidence type="ECO:0000313" key="3">
    <source>
        <dbReference type="Proteomes" id="UP000295221"/>
    </source>
</evidence>
<dbReference type="OrthoDB" id="1120077at2"/>
<feature type="transmembrane region" description="Helical" evidence="1">
    <location>
        <begin position="264"/>
        <end position="281"/>
    </location>
</feature>
<dbReference type="EMBL" id="SLWK01000005">
    <property type="protein sequence ID" value="TCO08358.1"/>
    <property type="molecule type" value="Genomic_DNA"/>
</dbReference>
<keyword evidence="1" id="KW-0472">Membrane</keyword>
<keyword evidence="1" id="KW-0812">Transmembrane</keyword>
<feature type="transmembrane region" description="Helical" evidence="1">
    <location>
        <begin position="112"/>
        <end position="133"/>
    </location>
</feature>
<protein>
    <recommendedName>
        <fullName evidence="4">Membrane protein DUF2157</fullName>
    </recommendedName>
</protein>
<feature type="transmembrane region" description="Helical" evidence="1">
    <location>
        <begin position="224"/>
        <end position="244"/>
    </location>
</feature>
<gene>
    <name evidence="2" type="ORF">EV194_105162</name>
</gene>
<name>A0A4R2GIL2_9BACT</name>
<feature type="transmembrane region" description="Helical" evidence="1">
    <location>
        <begin position="79"/>
        <end position="100"/>
    </location>
</feature>
<feature type="transmembrane region" description="Helical" evidence="1">
    <location>
        <begin position="193"/>
        <end position="212"/>
    </location>
</feature>
<dbReference type="Proteomes" id="UP000295221">
    <property type="component" value="Unassembled WGS sequence"/>
</dbReference>